<accession>A0A7Y0LZX9</accession>
<feature type="chain" id="PRO_5030989281" evidence="3">
    <location>
        <begin position="24"/>
        <end position="388"/>
    </location>
</feature>
<name>A0A7Y0LZX9_CELFI</name>
<feature type="compositionally biased region" description="Low complexity" evidence="2">
    <location>
        <begin position="337"/>
        <end position="361"/>
    </location>
</feature>
<dbReference type="PANTHER" id="PTHR33392:SF6">
    <property type="entry name" value="POLYISOPRENYL-TEICHOIC ACID--PEPTIDOGLYCAN TEICHOIC ACID TRANSFERASE TAGU"/>
    <property type="match status" value="1"/>
</dbReference>
<dbReference type="Pfam" id="PF03816">
    <property type="entry name" value="LytR_cpsA_psr"/>
    <property type="match status" value="1"/>
</dbReference>
<reference evidence="5 6" key="1">
    <citation type="submission" date="2020-04" db="EMBL/GenBank/DDBJ databases">
        <title>Sequencing and Assembly of C. fimi.</title>
        <authorList>
            <person name="Ramsey A.R."/>
        </authorList>
    </citation>
    <scope>NUCLEOTIDE SEQUENCE [LARGE SCALE GENOMIC DNA]</scope>
    <source>
        <strain evidence="5 6">SB</strain>
    </source>
</reference>
<evidence type="ECO:0000313" key="5">
    <source>
        <dbReference type="EMBL" id="NMR20854.1"/>
    </source>
</evidence>
<proteinExistence type="inferred from homology"/>
<sequence>MLTGVALAVVALLAFGVTGAATAYTKLQGNIESADITDLLGKDRPTPAAEPDPDDPNAGRALNILLMGSDDRSGENAEIGGEVEGMRSDTTILMHVSADRQRVELISIPRDTLVDIPACPRSDGTESRAQKGQFNAAFSIGAQSGQVSDAAVCTIKTVEANTGVFVDDFVVIDFAGFIRMVDALGGVPMCVPEKMEDAEAGLSLEAGSQTLDGSTALALARARKEVGDGSDTSRLVRQQQLLAAMVQSVQSKNLLTDVPELLQFLNAATSSITASPNLASITNLSGLAFSLRGTLGGNISFMTVPFAPAPTDRNRVVMTAEADVLWERVAADQPIVEPATPAAPTDPAAPADPAATDAPAAPAEPEPAPSKTPGKDPITADDVSTVCA</sequence>
<comment type="caution">
    <text evidence="5">The sequence shown here is derived from an EMBL/GenBank/DDBJ whole genome shotgun (WGS) entry which is preliminary data.</text>
</comment>
<dbReference type="Proteomes" id="UP000562124">
    <property type="component" value="Unassembled WGS sequence"/>
</dbReference>
<evidence type="ECO:0000256" key="2">
    <source>
        <dbReference type="SAM" id="MobiDB-lite"/>
    </source>
</evidence>
<feature type="signal peptide" evidence="3">
    <location>
        <begin position="1"/>
        <end position="23"/>
    </location>
</feature>
<protein>
    <submittedName>
        <fullName evidence="5">LCP family protein</fullName>
    </submittedName>
</protein>
<dbReference type="AlphaFoldDB" id="A0A7Y0LZX9"/>
<dbReference type="EMBL" id="JABCJJ010000018">
    <property type="protein sequence ID" value="NMR20854.1"/>
    <property type="molecule type" value="Genomic_DNA"/>
</dbReference>
<feature type="domain" description="Cell envelope-related transcriptional attenuator" evidence="4">
    <location>
        <begin position="87"/>
        <end position="250"/>
    </location>
</feature>
<evidence type="ECO:0000256" key="3">
    <source>
        <dbReference type="SAM" id="SignalP"/>
    </source>
</evidence>
<evidence type="ECO:0000313" key="6">
    <source>
        <dbReference type="Proteomes" id="UP000562124"/>
    </source>
</evidence>
<dbReference type="InterPro" id="IPR050922">
    <property type="entry name" value="LytR/CpsA/Psr_CW_biosynth"/>
</dbReference>
<evidence type="ECO:0000256" key="1">
    <source>
        <dbReference type="ARBA" id="ARBA00006068"/>
    </source>
</evidence>
<keyword evidence="3" id="KW-0732">Signal</keyword>
<feature type="region of interest" description="Disordered" evidence="2">
    <location>
        <begin position="337"/>
        <end position="388"/>
    </location>
</feature>
<gene>
    <name evidence="5" type="ORF">HIR71_11600</name>
</gene>
<dbReference type="NCBIfam" id="TIGR00350">
    <property type="entry name" value="lytR_cpsA_psr"/>
    <property type="match status" value="1"/>
</dbReference>
<dbReference type="Gene3D" id="3.40.630.190">
    <property type="entry name" value="LCP protein"/>
    <property type="match status" value="1"/>
</dbReference>
<dbReference type="InterPro" id="IPR004474">
    <property type="entry name" value="LytR_CpsA_psr"/>
</dbReference>
<evidence type="ECO:0000259" key="4">
    <source>
        <dbReference type="Pfam" id="PF03816"/>
    </source>
</evidence>
<dbReference type="PANTHER" id="PTHR33392">
    <property type="entry name" value="POLYISOPRENYL-TEICHOIC ACID--PEPTIDOGLYCAN TEICHOIC ACID TRANSFERASE TAGU"/>
    <property type="match status" value="1"/>
</dbReference>
<comment type="similarity">
    <text evidence="1">Belongs to the LytR/CpsA/Psr (LCP) family.</text>
</comment>
<keyword evidence="6" id="KW-1185">Reference proteome</keyword>
<organism evidence="5 6">
    <name type="scientific">Cellulomonas fimi</name>
    <dbReference type="NCBI Taxonomy" id="1708"/>
    <lineage>
        <taxon>Bacteria</taxon>
        <taxon>Bacillati</taxon>
        <taxon>Actinomycetota</taxon>
        <taxon>Actinomycetes</taxon>
        <taxon>Micrococcales</taxon>
        <taxon>Cellulomonadaceae</taxon>
        <taxon>Cellulomonas</taxon>
    </lineage>
</organism>